<evidence type="ECO:0000313" key="3">
    <source>
        <dbReference type="Proteomes" id="UP000002384"/>
    </source>
</evidence>
<protein>
    <submittedName>
        <fullName evidence="2">Uncharacterized protein</fullName>
    </submittedName>
</protein>
<evidence type="ECO:0000256" key="1">
    <source>
        <dbReference type="SAM" id="Coils"/>
    </source>
</evidence>
<organism evidence="2 3">
    <name type="scientific">Gloeothece citriformis (strain PCC 7424)</name>
    <name type="common">Cyanothece sp. (strain PCC 7424)</name>
    <dbReference type="NCBI Taxonomy" id="65393"/>
    <lineage>
        <taxon>Bacteria</taxon>
        <taxon>Bacillati</taxon>
        <taxon>Cyanobacteriota</taxon>
        <taxon>Cyanophyceae</taxon>
        <taxon>Oscillatoriophycideae</taxon>
        <taxon>Chroococcales</taxon>
        <taxon>Aphanothecaceae</taxon>
        <taxon>Gloeothece</taxon>
        <taxon>Gloeothece citriformis</taxon>
    </lineage>
</organism>
<proteinExistence type="predicted"/>
<dbReference type="EMBL" id="CP001291">
    <property type="protein sequence ID" value="ACK69602.1"/>
    <property type="molecule type" value="Genomic_DNA"/>
</dbReference>
<sequence>MAGKIQKLKEDLTNLEKQTSLLYDEIYEAYQKYLEALSQSVKKQLILATYQICTQSYPQAFLNLSYNQRQKIQEDIKKLAQEFYGKIEPCLTQTQGLDSESLSQLNLMEKMLLNLSNSDFESEEEIEQDIDQDSETLAPIESTEENPQPINNPNQLINWCQIIEQEIVMALDNLSKEVNHILQQSQILPNQLPPQVLDMAIQAEDTGQSVSGSPNLLNVIVETGQKNLDDNLEDLELPSKITKITAIHLRLVEIELADANLSISHKEIRNLLEKVAQLRKQYHKKQKECAIAEAESAWRACWYEDKG</sequence>
<dbReference type="HOGENOM" id="CLU_079645_0_0_3"/>
<name>B7K734_GLOC7</name>
<keyword evidence="3" id="KW-1185">Reference proteome</keyword>
<accession>B7K734</accession>
<keyword evidence="1" id="KW-0175">Coiled coil</keyword>
<reference evidence="3" key="1">
    <citation type="journal article" date="2011" name="MBio">
        <title>Novel metabolic attributes of the genus Cyanothece, comprising a group of unicellular nitrogen-fixing Cyanobacteria.</title>
        <authorList>
            <person name="Bandyopadhyay A."/>
            <person name="Elvitigala T."/>
            <person name="Welsh E."/>
            <person name="Stockel J."/>
            <person name="Liberton M."/>
            <person name="Min H."/>
            <person name="Sherman L.A."/>
            <person name="Pakrasi H.B."/>
        </authorList>
    </citation>
    <scope>NUCLEOTIDE SEQUENCE [LARGE SCALE GENOMIC DNA]</scope>
    <source>
        <strain evidence="3">PCC 7424</strain>
    </source>
</reference>
<evidence type="ECO:0000313" key="2">
    <source>
        <dbReference type="EMBL" id="ACK69602.1"/>
    </source>
</evidence>
<dbReference type="STRING" id="65393.PCC7424_1151"/>
<dbReference type="KEGG" id="cyc:PCC7424_1151"/>
<dbReference type="Proteomes" id="UP000002384">
    <property type="component" value="Chromosome"/>
</dbReference>
<dbReference type="OrthoDB" id="421643at2"/>
<dbReference type="eggNOG" id="ENOG502ZCG7">
    <property type="taxonomic scope" value="Bacteria"/>
</dbReference>
<dbReference type="RefSeq" id="WP_012598548.1">
    <property type="nucleotide sequence ID" value="NC_011729.1"/>
</dbReference>
<gene>
    <name evidence="2" type="ordered locus">PCC7424_1151</name>
</gene>
<feature type="coiled-coil region" evidence="1">
    <location>
        <begin position="261"/>
        <end position="295"/>
    </location>
</feature>
<dbReference type="AlphaFoldDB" id="B7K734"/>